<gene>
    <name evidence="1" type="ORF">Pint_28046</name>
</gene>
<reference evidence="2" key="1">
    <citation type="journal article" date="2023" name="G3 (Bethesda)">
        <title>Genome assembly and association tests identify interacting loci associated with vigor, precocity, and sex in interspecific pistachio rootstocks.</title>
        <authorList>
            <person name="Palmer W."/>
            <person name="Jacygrad E."/>
            <person name="Sagayaradj S."/>
            <person name="Cavanaugh K."/>
            <person name="Han R."/>
            <person name="Bertier L."/>
            <person name="Beede B."/>
            <person name="Kafkas S."/>
            <person name="Golino D."/>
            <person name="Preece J."/>
            <person name="Michelmore R."/>
        </authorList>
    </citation>
    <scope>NUCLEOTIDE SEQUENCE [LARGE SCALE GENOMIC DNA]</scope>
</reference>
<protein>
    <submittedName>
        <fullName evidence="1">Uncharacterized protein</fullName>
    </submittedName>
</protein>
<evidence type="ECO:0000313" key="2">
    <source>
        <dbReference type="Proteomes" id="UP001163603"/>
    </source>
</evidence>
<dbReference type="EMBL" id="CM047740">
    <property type="protein sequence ID" value="KAJ0039703.1"/>
    <property type="molecule type" value="Genomic_DNA"/>
</dbReference>
<keyword evidence="2" id="KW-1185">Reference proteome</keyword>
<accession>A0ACC0YNG1</accession>
<evidence type="ECO:0000313" key="1">
    <source>
        <dbReference type="EMBL" id="KAJ0039703.1"/>
    </source>
</evidence>
<name>A0ACC0YNG1_9ROSI</name>
<comment type="caution">
    <text evidence="1">The sequence shown here is derived from an EMBL/GenBank/DDBJ whole genome shotgun (WGS) entry which is preliminary data.</text>
</comment>
<sequence>MFSDKVNQWYDDNIINKFLIEIPMFGLMYKTSHQRRIEVEEDFKDKNIDEDDNDFDETQTEEFRGRYCVLCSKLDVTGKRVVHDPKCTCHHQSPPILSSTSTSSSSSSLAHFDKS</sequence>
<organism evidence="1 2">
    <name type="scientific">Pistacia integerrima</name>
    <dbReference type="NCBI Taxonomy" id="434235"/>
    <lineage>
        <taxon>Eukaryota</taxon>
        <taxon>Viridiplantae</taxon>
        <taxon>Streptophyta</taxon>
        <taxon>Embryophyta</taxon>
        <taxon>Tracheophyta</taxon>
        <taxon>Spermatophyta</taxon>
        <taxon>Magnoliopsida</taxon>
        <taxon>eudicotyledons</taxon>
        <taxon>Gunneridae</taxon>
        <taxon>Pentapetalae</taxon>
        <taxon>rosids</taxon>
        <taxon>malvids</taxon>
        <taxon>Sapindales</taxon>
        <taxon>Anacardiaceae</taxon>
        <taxon>Pistacia</taxon>
    </lineage>
</organism>
<proteinExistence type="predicted"/>
<dbReference type="Proteomes" id="UP001163603">
    <property type="component" value="Chromosome 5"/>
</dbReference>